<name>A0A1H0R479_9CLOT</name>
<gene>
    <name evidence="2" type="ORF">SAMN04488529_1034</name>
</gene>
<feature type="transmembrane region" description="Helical" evidence="1">
    <location>
        <begin position="170"/>
        <end position="191"/>
    </location>
</feature>
<dbReference type="Proteomes" id="UP000198597">
    <property type="component" value="Unassembled WGS sequence"/>
</dbReference>
<protein>
    <recommendedName>
        <fullName evidence="4">DUF1048 domain-containing protein</fullName>
    </recommendedName>
</protein>
<evidence type="ECO:0008006" key="4">
    <source>
        <dbReference type="Google" id="ProtNLM"/>
    </source>
</evidence>
<evidence type="ECO:0000313" key="2">
    <source>
        <dbReference type="EMBL" id="SDP23866.1"/>
    </source>
</evidence>
<evidence type="ECO:0000313" key="3">
    <source>
        <dbReference type="Proteomes" id="UP000198597"/>
    </source>
</evidence>
<keyword evidence="1" id="KW-1133">Transmembrane helix</keyword>
<accession>A0A1H0R479</accession>
<feature type="transmembrane region" description="Helical" evidence="1">
    <location>
        <begin position="203"/>
        <end position="226"/>
    </location>
</feature>
<organism evidence="2 3">
    <name type="scientific">Clostridium gasigenes</name>
    <dbReference type="NCBI Taxonomy" id="94869"/>
    <lineage>
        <taxon>Bacteria</taxon>
        <taxon>Bacillati</taxon>
        <taxon>Bacillota</taxon>
        <taxon>Clostridia</taxon>
        <taxon>Eubacteriales</taxon>
        <taxon>Clostridiaceae</taxon>
        <taxon>Clostridium</taxon>
    </lineage>
</organism>
<proteinExistence type="predicted"/>
<sequence length="243" mass="27481">MMSKTSKEIKNNYKNMMKIDDKYEDLVTNIVCYIRVELTAYDAEEAINDINEILLGAQDRGENLFEIIGDYKEFCKEVIASYKDSVKNYKLKMLIDHIPNMIYAIVFFFALDIVILVLSSKPNELSDLINIKYTITLAPIMNSIIALIVAIGVLKFIAKSSSEKVDNKKSAILFFIAYVLITISFVIIGLLGRKVQLITLDNISIPIIIAFLIVIVSLVSMVKIPLDATRGMKKSRNRRGINN</sequence>
<keyword evidence="1" id="KW-0812">Transmembrane</keyword>
<dbReference type="STRING" id="94869.SAMN04488529_1034"/>
<dbReference type="SUPFAM" id="SSF158560">
    <property type="entry name" value="BH3980-like"/>
    <property type="match status" value="1"/>
</dbReference>
<dbReference type="EMBL" id="FNJM01000003">
    <property type="protein sequence ID" value="SDP23866.1"/>
    <property type="molecule type" value="Genomic_DNA"/>
</dbReference>
<evidence type="ECO:0000256" key="1">
    <source>
        <dbReference type="SAM" id="Phobius"/>
    </source>
</evidence>
<reference evidence="2 3" key="1">
    <citation type="submission" date="2016-10" db="EMBL/GenBank/DDBJ databases">
        <authorList>
            <person name="de Groot N.N."/>
        </authorList>
    </citation>
    <scope>NUCLEOTIDE SEQUENCE [LARGE SCALE GENOMIC DNA]</scope>
    <source>
        <strain evidence="2 3">DSM 12272</strain>
    </source>
</reference>
<dbReference type="Gene3D" id="1.10.1900.10">
    <property type="entry name" value="c-terminal domain of poly(a) binding protein"/>
    <property type="match status" value="1"/>
</dbReference>
<keyword evidence="1" id="KW-0472">Membrane</keyword>
<dbReference type="AlphaFoldDB" id="A0A1H0R479"/>
<feature type="transmembrane region" description="Helical" evidence="1">
    <location>
        <begin position="100"/>
        <end position="120"/>
    </location>
</feature>
<keyword evidence="3" id="KW-1185">Reference proteome</keyword>
<feature type="transmembrane region" description="Helical" evidence="1">
    <location>
        <begin position="140"/>
        <end position="158"/>
    </location>
</feature>